<protein>
    <submittedName>
        <fullName evidence="2">Uncharacterized protein</fullName>
    </submittedName>
</protein>
<evidence type="ECO:0000256" key="1">
    <source>
        <dbReference type="SAM" id="MobiDB-lite"/>
    </source>
</evidence>
<organism evidence="2 3">
    <name type="scientific">Chloropicon primus</name>
    <dbReference type="NCBI Taxonomy" id="1764295"/>
    <lineage>
        <taxon>Eukaryota</taxon>
        <taxon>Viridiplantae</taxon>
        <taxon>Chlorophyta</taxon>
        <taxon>Chloropicophyceae</taxon>
        <taxon>Chloropicales</taxon>
        <taxon>Chloropicaceae</taxon>
        <taxon>Chloropicon</taxon>
    </lineage>
</organism>
<dbReference type="Proteomes" id="UP000316726">
    <property type="component" value="Chromosome 6"/>
</dbReference>
<dbReference type="AlphaFoldDB" id="A0A5B8MMV4"/>
<sequence>MARKAFEAVILYENLCEAKRKLVEQVGDWALEELLLLRAEAYFTKKQKLKIQRCFHQWAEGTACLSHSVEDSSQEEEEETRTGVVVEAEEVDPARVTREEIEDELVSETLRALEECGTEEVDTRRLVEVIVQIQEEERENVEVMSTVQFNFQHVNEEKISVITKGNGGLTERIKLSRAIQNMKILRYKAELLGIETRVIDETLRVLDYHLLHHPTAAPSFTGLTARDTPAGDSGATAAESKMRSMSQTDSGRTVYESAGSLDFDGGGEASEDTYNSHLRSNMYGITFNGDLLVSDEDDDVFESETPEAERFGVNRAKQLLHSLQNMKDVGKSLDYDYF</sequence>
<reference evidence="2 3" key="1">
    <citation type="submission" date="2018-07" db="EMBL/GenBank/DDBJ databases">
        <title>The complete nuclear genome of the prasinophyte Chloropicon primus (CCMP1205).</title>
        <authorList>
            <person name="Pombert J.-F."/>
            <person name="Otis C."/>
            <person name="Turmel M."/>
            <person name="Lemieux C."/>
        </authorList>
    </citation>
    <scope>NUCLEOTIDE SEQUENCE [LARGE SCALE GENOMIC DNA]</scope>
    <source>
        <strain evidence="2 3">CCMP1205</strain>
    </source>
</reference>
<feature type="region of interest" description="Disordered" evidence="1">
    <location>
        <begin position="221"/>
        <end position="252"/>
    </location>
</feature>
<proteinExistence type="predicted"/>
<evidence type="ECO:0000313" key="3">
    <source>
        <dbReference type="Proteomes" id="UP000316726"/>
    </source>
</evidence>
<evidence type="ECO:0000313" key="2">
    <source>
        <dbReference type="EMBL" id="QDZ21727.1"/>
    </source>
</evidence>
<name>A0A5B8MMV4_9CHLO</name>
<accession>A0A5B8MMV4</accession>
<gene>
    <name evidence="2" type="ORF">A3770_06p42450</name>
</gene>
<dbReference type="EMBL" id="CP031039">
    <property type="protein sequence ID" value="QDZ21727.1"/>
    <property type="molecule type" value="Genomic_DNA"/>
</dbReference>
<keyword evidence="3" id="KW-1185">Reference proteome</keyword>